<dbReference type="EMBL" id="AP024416">
    <property type="protein sequence ID" value="BCR84120.1"/>
    <property type="molecule type" value="Genomic_DNA"/>
</dbReference>
<dbReference type="GeneID" id="66978480"/>
<gene>
    <name evidence="1" type="ORF">ACHE_11523S</name>
</gene>
<dbReference type="Proteomes" id="UP000637239">
    <property type="component" value="Chromosome 1"/>
</dbReference>
<keyword evidence="2" id="KW-1185">Reference proteome</keyword>
<name>A0A7R7VG78_ASPCH</name>
<accession>A0A7R7VG78</accession>
<sequence length="97" mass="10445">MLCATPSLVSVLFKEAASGSVISTAFAHIAVSYEDLAEGFVQLAPGLKFADNAVGIGLSSQRAERPMFVLGKVLRGLLFQSVPWYWKAEYAVLGRSH</sequence>
<reference evidence="1" key="2">
    <citation type="submission" date="2021-02" db="EMBL/GenBank/DDBJ databases">
        <title>Aspergillus chevalieri M1 genome sequence.</title>
        <authorList>
            <person name="Kadooka C."/>
            <person name="Mori K."/>
            <person name="Futagami T."/>
        </authorList>
    </citation>
    <scope>NUCLEOTIDE SEQUENCE</scope>
    <source>
        <strain evidence="1">M1</strain>
    </source>
</reference>
<dbReference type="KEGG" id="ache:ACHE_11523S"/>
<organism evidence="1 2">
    <name type="scientific">Aspergillus chevalieri</name>
    <name type="common">Eurotium chevalieri</name>
    <dbReference type="NCBI Taxonomy" id="182096"/>
    <lineage>
        <taxon>Eukaryota</taxon>
        <taxon>Fungi</taxon>
        <taxon>Dikarya</taxon>
        <taxon>Ascomycota</taxon>
        <taxon>Pezizomycotina</taxon>
        <taxon>Eurotiomycetes</taxon>
        <taxon>Eurotiomycetidae</taxon>
        <taxon>Eurotiales</taxon>
        <taxon>Aspergillaceae</taxon>
        <taxon>Aspergillus</taxon>
        <taxon>Aspergillus subgen. Aspergillus</taxon>
    </lineage>
</organism>
<protein>
    <submittedName>
        <fullName evidence="1">Uncharacterized protein</fullName>
    </submittedName>
</protein>
<reference evidence="1" key="1">
    <citation type="submission" date="2021-01" db="EMBL/GenBank/DDBJ databases">
        <authorList>
            <consortium name="Aspergillus chevalieri M1 genome sequencing consortium"/>
            <person name="Kazuki M."/>
            <person name="Futagami T."/>
        </authorList>
    </citation>
    <scope>NUCLEOTIDE SEQUENCE</scope>
    <source>
        <strain evidence="1">M1</strain>
    </source>
</reference>
<dbReference type="AlphaFoldDB" id="A0A7R7VG78"/>
<evidence type="ECO:0000313" key="2">
    <source>
        <dbReference type="Proteomes" id="UP000637239"/>
    </source>
</evidence>
<evidence type="ECO:0000313" key="1">
    <source>
        <dbReference type="EMBL" id="BCR84120.1"/>
    </source>
</evidence>
<proteinExistence type="predicted"/>
<dbReference type="RefSeq" id="XP_043132642.1">
    <property type="nucleotide sequence ID" value="XM_043276101.1"/>
</dbReference>